<dbReference type="Proteomes" id="UP001153269">
    <property type="component" value="Unassembled WGS sequence"/>
</dbReference>
<feature type="domain" description="Cytosolic fatty-acid binding proteins" evidence="2">
    <location>
        <begin position="5"/>
        <end position="22"/>
    </location>
</feature>
<dbReference type="PRINTS" id="PR00178">
    <property type="entry name" value="FATTYACIDBP"/>
</dbReference>
<comment type="caution">
    <text evidence="3">The sequence shown here is derived from an EMBL/GenBank/DDBJ whole genome shotgun (WGS) entry which is preliminary data.</text>
</comment>
<proteinExistence type="inferred from homology"/>
<dbReference type="InterPro" id="IPR012674">
    <property type="entry name" value="Calycin"/>
</dbReference>
<organism evidence="3 4">
    <name type="scientific">Pleuronectes platessa</name>
    <name type="common">European plaice</name>
    <dbReference type="NCBI Taxonomy" id="8262"/>
    <lineage>
        <taxon>Eukaryota</taxon>
        <taxon>Metazoa</taxon>
        <taxon>Chordata</taxon>
        <taxon>Craniata</taxon>
        <taxon>Vertebrata</taxon>
        <taxon>Euteleostomi</taxon>
        <taxon>Actinopterygii</taxon>
        <taxon>Neopterygii</taxon>
        <taxon>Teleostei</taxon>
        <taxon>Neoteleostei</taxon>
        <taxon>Acanthomorphata</taxon>
        <taxon>Carangaria</taxon>
        <taxon>Pleuronectiformes</taxon>
        <taxon>Pleuronectoidei</taxon>
        <taxon>Pleuronectidae</taxon>
        <taxon>Pleuronectes</taxon>
    </lineage>
</organism>
<evidence type="ECO:0000259" key="2">
    <source>
        <dbReference type="PROSITE" id="PS00214"/>
    </source>
</evidence>
<keyword evidence="4" id="KW-1185">Reference proteome</keyword>
<dbReference type="PANTHER" id="PTHR11955">
    <property type="entry name" value="FATTY ACID BINDING PROTEIN"/>
    <property type="match status" value="1"/>
</dbReference>
<dbReference type="AlphaFoldDB" id="A0A9N7W296"/>
<dbReference type="InterPro" id="IPR031259">
    <property type="entry name" value="ILBP"/>
</dbReference>
<protein>
    <recommendedName>
        <fullName evidence="2">Cytosolic fatty-acid binding proteins domain-containing protein</fullName>
    </recommendedName>
</protein>
<accession>A0A9N7W296</accession>
<dbReference type="SUPFAM" id="SSF50814">
    <property type="entry name" value="Lipocalins"/>
    <property type="match status" value="1"/>
</dbReference>
<dbReference type="GO" id="GO:0008289">
    <property type="term" value="F:lipid binding"/>
    <property type="evidence" value="ECO:0007669"/>
    <property type="project" value="InterPro"/>
</dbReference>
<dbReference type="Pfam" id="PF14651">
    <property type="entry name" value="Lipocalin_7"/>
    <property type="match status" value="1"/>
</dbReference>
<sequence length="124" mass="13980">MAFTGKYVLESCENYEEFLEALGITMPKEHGTGEVITEIHQNDEFRVTKHMKDKTWCIKFHIGKEAELETAGGMKFKTTVTLDGGKLKIQFPNYLYTAEVVSDKLVEVQTVAGVTAKMISKKTK</sequence>
<evidence type="ECO:0000313" key="3">
    <source>
        <dbReference type="EMBL" id="CAB1458740.1"/>
    </source>
</evidence>
<reference evidence="3" key="1">
    <citation type="submission" date="2020-03" db="EMBL/GenBank/DDBJ databases">
        <authorList>
            <person name="Weist P."/>
        </authorList>
    </citation>
    <scope>NUCLEOTIDE SEQUENCE</scope>
</reference>
<dbReference type="Gene3D" id="2.40.128.20">
    <property type="match status" value="1"/>
</dbReference>
<evidence type="ECO:0000313" key="4">
    <source>
        <dbReference type="Proteomes" id="UP001153269"/>
    </source>
</evidence>
<comment type="similarity">
    <text evidence="1">Belongs to the calycin superfamily. Fatty-acid binding protein (FABP) family.</text>
</comment>
<evidence type="ECO:0000256" key="1">
    <source>
        <dbReference type="ARBA" id="ARBA00008390"/>
    </source>
</evidence>
<dbReference type="InterPro" id="IPR000463">
    <property type="entry name" value="Fatty_acid-bd"/>
</dbReference>
<gene>
    <name evidence="3" type="ORF">PLEPLA_LOCUS46572</name>
</gene>
<dbReference type="PROSITE" id="PS00214">
    <property type="entry name" value="FABP"/>
    <property type="match status" value="1"/>
</dbReference>
<dbReference type="EMBL" id="CADEAL010004402">
    <property type="protein sequence ID" value="CAB1458740.1"/>
    <property type="molecule type" value="Genomic_DNA"/>
</dbReference>
<name>A0A9N7W296_PLEPL</name>